<dbReference type="Proteomes" id="UP000563426">
    <property type="component" value="Unassembled WGS sequence"/>
</dbReference>
<gene>
    <name evidence="1" type="ORF">HMI49_22955</name>
</gene>
<dbReference type="AlphaFoldDB" id="A0A7Y4NTR6"/>
<organism evidence="1 2">
    <name type="scientific">Corallococcus exercitus</name>
    <dbReference type="NCBI Taxonomy" id="2316736"/>
    <lineage>
        <taxon>Bacteria</taxon>
        <taxon>Pseudomonadati</taxon>
        <taxon>Myxococcota</taxon>
        <taxon>Myxococcia</taxon>
        <taxon>Myxococcales</taxon>
        <taxon>Cystobacterineae</taxon>
        <taxon>Myxococcaceae</taxon>
        <taxon>Corallococcus</taxon>
    </lineage>
</organism>
<evidence type="ECO:0000313" key="2">
    <source>
        <dbReference type="Proteomes" id="UP000563426"/>
    </source>
</evidence>
<dbReference type="EMBL" id="JABFJV010000143">
    <property type="protein sequence ID" value="NOK36066.1"/>
    <property type="molecule type" value="Genomic_DNA"/>
</dbReference>
<sequence>MTQPVPPPSADAAYRALLTSASEMGALCALVESRALVVGLGTLDWAAQHWTGATATL</sequence>
<keyword evidence="2" id="KW-1185">Reference proteome</keyword>
<dbReference type="RefSeq" id="WP_171436563.1">
    <property type="nucleotide sequence ID" value="NZ_JABFJV010000143.1"/>
</dbReference>
<reference evidence="1 2" key="1">
    <citation type="submission" date="2020-05" db="EMBL/GenBank/DDBJ databases">
        <authorList>
            <person name="Whitworth D."/>
        </authorList>
    </citation>
    <scope>NUCLEOTIDE SEQUENCE [LARGE SCALE GENOMIC DNA]</scope>
    <source>
        <strain evidence="1 2">AB043B</strain>
    </source>
</reference>
<name>A0A7Y4NTR6_9BACT</name>
<proteinExistence type="predicted"/>
<accession>A0A7Y4NTR6</accession>
<comment type="caution">
    <text evidence="1">The sequence shown here is derived from an EMBL/GenBank/DDBJ whole genome shotgun (WGS) entry which is preliminary data.</text>
</comment>
<evidence type="ECO:0000313" key="1">
    <source>
        <dbReference type="EMBL" id="NOK36066.1"/>
    </source>
</evidence>
<protein>
    <submittedName>
        <fullName evidence="1">Uncharacterized protein</fullName>
    </submittedName>
</protein>